<proteinExistence type="predicted"/>
<dbReference type="Proteomes" id="UP000325313">
    <property type="component" value="Unassembled WGS sequence"/>
</dbReference>
<sequence length="107" mass="12022">MSTAELENFSGLSKSISFHLACIMSYVKTAADFGERPQGHWHHERDGHLITKQVNHSLEFISSRMIPSDPTHTVDDAKDQLFGTFKSAFFPHLDNIMADVTQFQAGN</sequence>
<organism evidence="1 2">
    <name type="scientific">Puccinia graminis f. sp. tritici</name>
    <dbReference type="NCBI Taxonomy" id="56615"/>
    <lineage>
        <taxon>Eukaryota</taxon>
        <taxon>Fungi</taxon>
        <taxon>Dikarya</taxon>
        <taxon>Basidiomycota</taxon>
        <taxon>Pucciniomycotina</taxon>
        <taxon>Pucciniomycetes</taxon>
        <taxon>Pucciniales</taxon>
        <taxon>Pucciniaceae</taxon>
        <taxon>Puccinia</taxon>
    </lineage>
</organism>
<name>A0A5B0RG69_PUCGR</name>
<evidence type="ECO:0000313" key="2">
    <source>
        <dbReference type="Proteomes" id="UP000325313"/>
    </source>
</evidence>
<dbReference type="EMBL" id="VDEP01000204">
    <property type="protein sequence ID" value="KAA1124379.1"/>
    <property type="molecule type" value="Genomic_DNA"/>
</dbReference>
<comment type="caution">
    <text evidence="1">The sequence shown here is derived from an EMBL/GenBank/DDBJ whole genome shotgun (WGS) entry which is preliminary data.</text>
</comment>
<reference evidence="1 2" key="1">
    <citation type="submission" date="2019-05" db="EMBL/GenBank/DDBJ databases">
        <title>Emergence of the Ug99 lineage of the wheat stem rust pathogen through somatic hybridization.</title>
        <authorList>
            <person name="Li F."/>
            <person name="Upadhyaya N.M."/>
            <person name="Sperschneider J."/>
            <person name="Matny O."/>
            <person name="Nguyen-Phuc H."/>
            <person name="Mago R."/>
            <person name="Raley C."/>
            <person name="Miller M.E."/>
            <person name="Silverstein K.A.T."/>
            <person name="Henningsen E."/>
            <person name="Hirsch C.D."/>
            <person name="Visser B."/>
            <person name="Pretorius Z.A."/>
            <person name="Steffenson B.J."/>
            <person name="Schwessinger B."/>
            <person name="Dodds P.N."/>
            <person name="Figueroa M."/>
        </authorList>
    </citation>
    <scope>NUCLEOTIDE SEQUENCE [LARGE SCALE GENOMIC DNA]</scope>
    <source>
        <strain evidence="1 2">Ug99</strain>
    </source>
</reference>
<gene>
    <name evidence="1" type="ORF">PGTUg99_029661</name>
</gene>
<accession>A0A5B0RG69</accession>
<dbReference type="AlphaFoldDB" id="A0A5B0RG69"/>
<evidence type="ECO:0000313" key="1">
    <source>
        <dbReference type="EMBL" id="KAA1124379.1"/>
    </source>
</evidence>
<protein>
    <submittedName>
        <fullName evidence="1">Uncharacterized protein</fullName>
    </submittedName>
</protein>